<dbReference type="InterPro" id="IPR036640">
    <property type="entry name" value="ABC1_TM_sf"/>
</dbReference>
<dbReference type="InterPro" id="IPR011527">
    <property type="entry name" value="ABC1_TM_dom"/>
</dbReference>
<feature type="transmembrane region" description="Helical" evidence="5">
    <location>
        <begin position="324"/>
        <end position="345"/>
    </location>
</feature>
<dbReference type="SUPFAM" id="SSF90123">
    <property type="entry name" value="ABC transporter transmembrane region"/>
    <property type="match status" value="1"/>
</dbReference>
<organism evidence="7 8">
    <name type="scientific">Methylobacterium isbiliense</name>
    <dbReference type="NCBI Taxonomy" id="315478"/>
    <lineage>
        <taxon>Bacteria</taxon>
        <taxon>Pseudomonadati</taxon>
        <taxon>Pseudomonadota</taxon>
        <taxon>Alphaproteobacteria</taxon>
        <taxon>Hyphomicrobiales</taxon>
        <taxon>Methylobacteriaceae</taxon>
        <taxon>Methylobacterium</taxon>
    </lineage>
</organism>
<protein>
    <recommendedName>
        <fullName evidence="6">ABC transmembrane type-1 domain-containing protein</fullName>
    </recommendedName>
</protein>
<evidence type="ECO:0000313" key="7">
    <source>
        <dbReference type="EMBL" id="GJD98739.1"/>
    </source>
</evidence>
<evidence type="ECO:0000256" key="1">
    <source>
        <dbReference type="ARBA" id="ARBA00004651"/>
    </source>
</evidence>
<evidence type="ECO:0000256" key="2">
    <source>
        <dbReference type="ARBA" id="ARBA00022692"/>
    </source>
</evidence>
<evidence type="ECO:0000256" key="5">
    <source>
        <dbReference type="SAM" id="Phobius"/>
    </source>
</evidence>
<reference evidence="7" key="2">
    <citation type="submission" date="2021-08" db="EMBL/GenBank/DDBJ databases">
        <authorList>
            <person name="Tani A."/>
            <person name="Ola A."/>
            <person name="Ogura Y."/>
            <person name="Katsura K."/>
            <person name="Hayashi T."/>
        </authorList>
    </citation>
    <scope>NUCLEOTIDE SEQUENCE</scope>
    <source>
        <strain evidence="7">DSM 17168</strain>
    </source>
</reference>
<feature type="transmembrane region" description="Helical" evidence="5">
    <location>
        <begin position="140"/>
        <end position="162"/>
    </location>
</feature>
<dbReference type="RefSeq" id="WP_238233689.1">
    <property type="nucleotide sequence ID" value="NZ_BPQQ01000006.1"/>
</dbReference>
<dbReference type="Proteomes" id="UP001055153">
    <property type="component" value="Unassembled WGS sequence"/>
</dbReference>
<dbReference type="Gene3D" id="1.20.1560.10">
    <property type="entry name" value="ABC transporter type 1, transmembrane domain"/>
    <property type="match status" value="1"/>
</dbReference>
<evidence type="ECO:0000313" key="8">
    <source>
        <dbReference type="Proteomes" id="UP001055153"/>
    </source>
</evidence>
<accession>A0ABQ4S6J8</accession>
<dbReference type="PROSITE" id="PS50929">
    <property type="entry name" value="ABC_TM1F"/>
    <property type="match status" value="1"/>
</dbReference>
<evidence type="ECO:0000256" key="3">
    <source>
        <dbReference type="ARBA" id="ARBA00022989"/>
    </source>
</evidence>
<comment type="caution">
    <text evidence="7">The sequence shown here is derived from an EMBL/GenBank/DDBJ whole genome shotgun (WGS) entry which is preliminary data.</text>
</comment>
<evidence type="ECO:0000256" key="4">
    <source>
        <dbReference type="ARBA" id="ARBA00023136"/>
    </source>
</evidence>
<feature type="transmembrane region" description="Helical" evidence="5">
    <location>
        <begin position="95"/>
        <end position="112"/>
    </location>
</feature>
<feature type="domain" description="ABC transmembrane type-1" evidence="6">
    <location>
        <begin position="95"/>
        <end position="380"/>
    </location>
</feature>
<feature type="transmembrane region" description="Helical" evidence="5">
    <location>
        <begin position="27"/>
        <end position="52"/>
    </location>
</feature>
<keyword evidence="4 5" id="KW-0472">Membrane</keyword>
<gene>
    <name evidence="7" type="ORF">GMJLKIPL_0650</name>
</gene>
<reference evidence="7" key="1">
    <citation type="journal article" date="2021" name="Front. Microbiol.">
        <title>Comprehensive Comparative Genomics and Phenotyping of Methylobacterium Species.</title>
        <authorList>
            <person name="Alessa O."/>
            <person name="Ogura Y."/>
            <person name="Fujitani Y."/>
            <person name="Takami H."/>
            <person name="Hayashi T."/>
            <person name="Sahin N."/>
            <person name="Tani A."/>
        </authorList>
    </citation>
    <scope>NUCLEOTIDE SEQUENCE</scope>
    <source>
        <strain evidence="7">DSM 17168</strain>
    </source>
</reference>
<keyword evidence="8" id="KW-1185">Reference proteome</keyword>
<dbReference type="EMBL" id="BPQQ01000006">
    <property type="protein sequence ID" value="GJD98739.1"/>
    <property type="molecule type" value="Genomic_DNA"/>
</dbReference>
<evidence type="ECO:0000259" key="6">
    <source>
        <dbReference type="PROSITE" id="PS50929"/>
    </source>
</evidence>
<keyword evidence="3 5" id="KW-1133">Transmembrane helix</keyword>
<comment type="subcellular location">
    <subcellularLocation>
        <location evidence="1">Cell membrane</location>
        <topology evidence="1">Multi-pass membrane protein</topology>
    </subcellularLocation>
</comment>
<proteinExistence type="predicted"/>
<name>A0ABQ4S6J8_9HYPH</name>
<sequence>MLGNGIEQLHRLMHVVVWVHYPEDHRWMLPIFVVVLVIAPAWMGWHVLRLVLSISRRAWRARSARSEAAAARPGRHRRNLERFVLRSTWPTQAKLVALSITTIPMTYVLLLLPKQIVDNVLDDKASGMSLFGLPLGNEELLFALCAGYLILLTLNGFIKYIVNVVRSRVNERIVRRIRLAVIRRRREEDCARGRSTLAAVAIQECEPIGYFGSGMLVEPLIQGGTLLTSLVFLFMQDVALAFAALMMLPVQIAVLPPLQRRINAKVRERVHATRSFNAALSHELGVVGGAGPVGSPTKAHARQAEILERVRLEISELKARFKTIYNYTSNLTPFFFFAIGGYLVLQQRLTLGALVAALAAYREIAPALRELFDFSQNWSDARARYAEVVSVLKSKPLKDSAPARIALVGA</sequence>
<keyword evidence="2 5" id="KW-0812">Transmembrane</keyword>